<dbReference type="Gene3D" id="3.40.710.10">
    <property type="entry name" value="DD-peptidase/beta-lactamase superfamily"/>
    <property type="match status" value="2"/>
</dbReference>
<accession>A0A5C6WB06</accession>
<dbReference type="InterPro" id="IPR000667">
    <property type="entry name" value="Peptidase_S13"/>
</dbReference>
<keyword evidence="2 3" id="KW-0378">Hydrolase</keyword>
<comment type="similarity">
    <text evidence="1">Belongs to the peptidase S13 family.</text>
</comment>
<organism evidence="3 4">
    <name type="scientific">Metabacillus litoralis</name>
    <dbReference type="NCBI Taxonomy" id="152268"/>
    <lineage>
        <taxon>Bacteria</taxon>
        <taxon>Bacillati</taxon>
        <taxon>Bacillota</taxon>
        <taxon>Bacilli</taxon>
        <taxon>Bacillales</taxon>
        <taxon>Bacillaceae</taxon>
        <taxon>Metabacillus</taxon>
    </lineage>
</organism>
<reference evidence="3 4" key="1">
    <citation type="journal article" date="2005" name="Int. J. Syst. Evol. Microbiol.">
        <title>Bacillus litoralis sp. nov., isolated from a tidal flat of the Yellow Sea in Korea.</title>
        <authorList>
            <person name="Yoon J.H."/>
            <person name="Oh T.K."/>
        </authorList>
    </citation>
    <scope>NUCLEOTIDE SEQUENCE [LARGE SCALE GENOMIC DNA]</scope>
    <source>
        <strain evidence="3 4">SW-211</strain>
    </source>
</reference>
<comment type="caution">
    <text evidence="3">The sequence shown here is derived from an EMBL/GenBank/DDBJ whole genome shotgun (WGS) entry which is preliminary data.</text>
</comment>
<keyword evidence="3" id="KW-0121">Carboxypeptidase</keyword>
<dbReference type="Pfam" id="PF02113">
    <property type="entry name" value="Peptidase_S13"/>
    <property type="match status" value="1"/>
</dbReference>
<dbReference type="Gene3D" id="3.50.80.20">
    <property type="entry name" value="D-Ala-D-Ala carboxypeptidase C, peptidase S13"/>
    <property type="match status" value="1"/>
</dbReference>
<dbReference type="GO" id="GO:0000270">
    <property type="term" value="P:peptidoglycan metabolic process"/>
    <property type="evidence" value="ECO:0007669"/>
    <property type="project" value="TreeGrafter"/>
</dbReference>
<name>A0A5C6WB06_9BACI</name>
<keyword evidence="3" id="KW-0645">Protease</keyword>
<dbReference type="EMBL" id="VOQF01000001">
    <property type="protein sequence ID" value="TXC93069.1"/>
    <property type="molecule type" value="Genomic_DNA"/>
</dbReference>
<dbReference type="SUPFAM" id="SSF56601">
    <property type="entry name" value="beta-lactamase/transpeptidase-like"/>
    <property type="match status" value="1"/>
</dbReference>
<dbReference type="GO" id="GO:0006508">
    <property type="term" value="P:proteolysis"/>
    <property type="evidence" value="ECO:0007669"/>
    <property type="project" value="InterPro"/>
</dbReference>
<dbReference type="RefSeq" id="WP_146945930.1">
    <property type="nucleotide sequence ID" value="NZ_VOQF01000001.1"/>
</dbReference>
<dbReference type="PANTHER" id="PTHR30023">
    <property type="entry name" value="D-ALANYL-D-ALANINE CARBOXYPEPTIDASE"/>
    <property type="match status" value="1"/>
</dbReference>
<dbReference type="GO" id="GO:0009002">
    <property type="term" value="F:serine-type D-Ala-D-Ala carboxypeptidase activity"/>
    <property type="evidence" value="ECO:0007669"/>
    <property type="project" value="UniProtKB-EC"/>
</dbReference>
<dbReference type="PRINTS" id="PR00922">
    <property type="entry name" value="DADACBPTASE3"/>
</dbReference>
<evidence type="ECO:0000313" key="3">
    <source>
        <dbReference type="EMBL" id="TXC93069.1"/>
    </source>
</evidence>
<protein>
    <submittedName>
        <fullName evidence="3">D-alanyl-D-alanine carboxypeptidase/D-alanyl-D-alanine-endopeptidase</fullName>
        <ecNumber evidence="3">3.4.16.4</ecNumber>
    </submittedName>
</protein>
<keyword evidence="4" id="KW-1185">Reference proteome</keyword>
<evidence type="ECO:0000256" key="2">
    <source>
        <dbReference type="ARBA" id="ARBA00022801"/>
    </source>
</evidence>
<dbReference type="NCBIfam" id="TIGR00666">
    <property type="entry name" value="PBP4"/>
    <property type="match status" value="1"/>
</dbReference>
<dbReference type="AlphaFoldDB" id="A0A5C6WB06"/>
<proteinExistence type="inferred from homology"/>
<dbReference type="OrthoDB" id="9802627at2"/>
<dbReference type="InterPro" id="IPR012338">
    <property type="entry name" value="Beta-lactam/transpept-like"/>
</dbReference>
<sequence>MQKYVFFLTLFILFLTPQFDNTTEAAVPQQNYNNKLTEYLRTNSKLKGSISAVSIRSASTGQLLYSYNGETRLTPASNMKLFTAAAALELLGPQYRFDTEIWTDGAIKWNGLVGNLYLKGKGDPTLLSKDFDQLAKRLKSKGIHYVCGDLVGDDTWYDDVRYSIDLPWSDEAEYYGAQISALTAAPDEDYDAGTIRIDITPAKKENEHPIIKVFPKLDLFKVHNLATTVSNSEKNSLKISREHGTNELIVEGEIPIETETLKEWVSVWDTSNYALSLFEKSLKDNGIKLIGKTGIGSVPIKSELLTKHSSIKLSELMVPFMKLSNNTHAEVLIKEMGKVKGNEGSWSAGIQADIEVLEKLGVPVQKMVIRDGSGVSHMNLVEADIITKLLYNIQAAKWFGDFYHSLPVSGVNDKLVGGTLAKRFTNGGLKGNINAKTGSLTNVSSLSGYTKDKYGDNIIFSILLNHLKENQNGKQIEVDILKLITDDEL</sequence>
<dbReference type="PANTHER" id="PTHR30023:SF0">
    <property type="entry name" value="PENICILLIN-SENSITIVE CARBOXYPEPTIDASE A"/>
    <property type="match status" value="1"/>
</dbReference>
<evidence type="ECO:0000313" key="4">
    <source>
        <dbReference type="Proteomes" id="UP000321363"/>
    </source>
</evidence>
<dbReference type="EC" id="3.4.16.4" evidence="3"/>
<dbReference type="Proteomes" id="UP000321363">
    <property type="component" value="Unassembled WGS sequence"/>
</dbReference>
<evidence type="ECO:0000256" key="1">
    <source>
        <dbReference type="ARBA" id="ARBA00006096"/>
    </source>
</evidence>
<gene>
    <name evidence="3" type="primary">dacB</name>
    <name evidence="3" type="ORF">FS935_02420</name>
</gene>